<dbReference type="EMBL" id="AGNL01047232">
    <property type="protein sequence ID" value="EJK47197.1"/>
    <property type="molecule type" value="Genomic_DNA"/>
</dbReference>
<comment type="function">
    <text evidence="9">Protein phosphatase that catalyzes the dephosphorylation of the C-terminal domain of RNA polymerase II. Plays a role in RNA processing and termination.</text>
</comment>
<accession>K0RKN1</accession>
<dbReference type="InterPro" id="IPR006811">
    <property type="entry name" value="RNA_pol_II_suA"/>
</dbReference>
<dbReference type="Pfam" id="PF04722">
    <property type="entry name" value="Ssu72"/>
    <property type="match status" value="1"/>
</dbReference>
<dbReference type="Proteomes" id="UP000266841">
    <property type="component" value="Unassembled WGS sequence"/>
</dbReference>
<evidence type="ECO:0000256" key="2">
    <source>
        <dbReference type="ARBA" id="ARBA00008978"/>
    </source>
</evidence>
<evidence type="ECO:0000256" key="3">
    <source>
        <dbReference type="ARBA" id="ARBA00022664"/>
    </source>
</evidence>
<evidence type="ECO:0000256" key="5">
    <source>
        <dbReference type="ARBA" id="ARBA00022912"/>
    </source>
</evidence>
<dbReference type="Gene3D" id="3.40.50.2300">
    <property type="match status" value="1"/>
</dbReference>
<evidence type="ECO:0000256" key="1">
    <source>
        <dbReference type="ARBA" id="ARBA00004123"/>
    </source>
</evidence>
<gene>
    <name evidence="11" type="ORF">THAOC_34103</name>
</gene>
<keyword evidence="3 9" id="KW-0507">mRNA processing</keyword>
<evidence type="ECO:0000256" key="9">
    <source>
        <dbReference type="RuleBase" id="RU369031"/>
    </source>
</evidence>
<dbReference type="GO" id="GO:0006397">
    <property type="term" value="P:mRNA processing"/>
    <property type="evidence" value="ECO:0007669"/>
    <property type="project" value="UniProtKB-KW"/>
</dbReference>
<evidence type="ECO:0000256" key="10">
    <source>
        <dbReference type="SAM" id="MobiDB-lite"/>
    </source>
</evidence>
<dbReference type="OrthoDB" id="57957at2759"/>
<comment type="similarity">
    <text evidence="2 9">Belongs to the SSU72 phosphatase family.</text>
</comment>
<keyword evidence="12" id="KW-1185">Reference proteome</keyword>
<protein>
    <recommendedName>
        <fullName evidence="9">RNA polymerase II subunit A C-terminal domain phosphatase SSU72</fullName>
        <shortName evidence="9">CTD phosphatase SSU72</shortName>
        <ecNumber evidence="9">3.1.3.16</ecNumber>
    </recommendedName>
</protein>
<evidence type="ECO:0000313" key="11">
    <source>
        <dbReference type="EMBL" id="EJK47197.1"/>
    </source>
</evidence>
<comment type="caution">
    <text evidence="11">The sequence shown here is derived from an EMBL/GenBank/DDBJ whole genome shotgun (WGS) entry which is preliminary data.</text>
</comment>
<feature type="region of interest" description="Disordered" evidence="10">
    <location>
        <begin position="40"/>
        <end position="75"/>
    </location>
</feature>
<dbReference type="GO" id="GO:0004722">
    <property type="term" value="F:protein serine/threonine phosphatase activity"/>
    <property type="evidence" value="ECO:0007669"/>
    <property type="project" value="UniProtKB-UniRule"/>
</dbReference>
<keyword evidence="5 9" id="KW-0904">Protein phosphatase</keyword>
<evidence type="ECO:0000313" key="12">
    <source>
        <dbReference type="Proteomes" id="UP000266841"/>
    </source>
</evidence>
<keyword evidence="4 9" id="KW-0378">Hydrolase</keyword>
<dbReference type="AlphaFoldDB" id="K0RKN1"/>
<keyword evidence="6 9" id="KW-0539">Nucleus</keyword>
<evidence type="ECO:0000256" key="6">
    <source>
        <dbReference type="ARBA" id="ARBA00023242"/>
    </source>
</evidence>
<comment type="subcellular location">
    <subcellularLocation>
        <location evidence="1 9">Nucleus</location>
    </subcellularLocation>
</comment>
<name>K0RKN1_THAOC</name>
<dbReference type="EC" id="3.1.3.16" evidence="9"/>
<dbReference type="eggNOG" id="KOG2424">
    <property type="taxonomic scope" value="Eukaryota"/>
</dbReference>
<proteinExistence type="inferred from homology"/>
<comment type="catalytic activity">
    <reaction evidence="8 9">
        <text>O-phospho-L-threonyl-[protein] + H2O = L-threonyl-[protein] + phosphate</text>
        <dbReference type="Rhea" id="RHEA:47004"/>
        <dbReference type="Rhea" id="RHEA-COMP:11060"/>
        <dbReference type="Rhea" id="RHEA-COMP:11605"/>
        <dbReference type="ChEBI" id="CHEBI:15377"/>
        <dbReference type="ChEBI" id="CHEBI:30013"/>
        <dbReference type="ChEBI" id="CHEBI:43474"/>
        <dbReference type="ChEBI" id="CHEBI:61977"/>
        <dbReference type="EC" id="3.1.3.16"/>
    </reaction>
</comment>
<feature type="non-terminal residue" evidence="11">
    <location>
        <position position="1"/>
    </location>
</feature>
<evidence type="ECO:0000256" key="7">
    <source>
        <dbReference type="ARBA" id="ARBA00047761"/>
    </source>
</evidence>
<evidence type="ECO:0000256" key="8">
    <source>
        <dbReference type="ARBA" id="ARBA00048336"/>
    </source>
</evidence>
<dbReference type="PANTHER" id="PTHR20383">
    <property type="entry name" value="RNA POLYMERASE II SUBUNIT A C-TERMINAL DOMAIN PHOSPHATASE"/>
    <property type="match status" value="1"/>
</dbReference>
<reference evidence="11 12" key="1">
    <citation type="journal article" date="2012" name="Genome Biol.">
        <title>Genome and low-iron response of an oceanic diatom adapted to chronic iron limitation.</title>
        <authorList>
            <person name="Lommer M."/>
            <person name="Specht M."/>
            <person name="Roy A.S."/>
            <person name="Kraemer L."/>
            <person name="Andreson R."/>
            <person name="Gutowska M.A."/>
            <person name="Wolf J."/>
            <person name="Bergner S.V."/>
            <person name="Schilhabel M.B."/>
            <person name="Klostermeier U.C."/>
            <person name="Beiko R.G."/>
            <person name="Rosenstiel P."/>
            <person name="Hippler M."/>
            <person name="Laroche J."/>
        </authorList>
    </citation>
    <scope>NUCLEOTIDE SEQUENCE [LARGE SCALE GENOMIC DNA]</scope>
    <source>
        <strain evidence="11 12">CCMP1005</strain>
    </source>
</reference>
<organism evidence="11 12">
    <name type="scientific">Thalassiosira oceanica</name>
    <name type="common">Marine diatom</name>
    <dbReference type="NCBI Taxonomy" id="159749"/>
    <lineage>
        <taxon>Eukaryota</taxon>
        <taxon>Sar</taxon>
        <taxon>Stramenopiles</taxon>
        <taxon>Ochrophyta</taxon>
        <taxon>Bacillariophyta</taxon>
        <taxon>Coscinodiscophyceae</taxon>
        <taxon>Thalassiosirophycidae</taxon>
        <taxon>Thalassiosirales</taxon>
        <taxon>Thalassiosiraceae</taxon>
        <taxon>Thalassiosira</taxon>
    </lineage>
</organism>
<comment type="catalytic activity">
    <reaction evidence="7 9">
        <text>O-phospho-L-seryl-[protein] + H2O = L-seryl-[protein] + phosphate</text>
        <dbReference type="Rhea" id="RHEA:20629"/>
        <dbReference type="Rhea" id="RHEA-COMP:9863"/>
        <dbReference type="Rhea" id="RHEA-COMP:11604"/>
        <dbReference type="ChEBI" id="CHEBI:15377"/>
        <dbReference type="ChEBI" id="CHEBI:29999"/>
        <dbReference type="ChEBI" id="CHEBI:43474"/>
        <dbReference type="ChEBI" id="CHEBI:83421"/>
        <dbReference type="EC" id="3.1.3.16"/>
    </reaction>
</comment>
<evidence type="ECO:0000256" key="4">
    <source>
        <dbReference type="ARBA" id="ARBA00022801"/>
    </source>
</evidence>
<sequence>PVRHVVRPAEAVDAPGNASRLGRPGAVQAVVRRGLLVQHQQVDGGARRPIECRSDGGELRDGDAGPTPGQERDGAPDIQVRDAVRGDVRVPRGHAGGQGVLRAQRSAAPVQARGGGQVFLAIAFSPGRKLAPQRWQDTSTPAVQEHDVVIAFEERIYDAVIEDLQMREPTEDFKAIHVICLDTKDNPHEAQLQGKVALELCWILEQTQDLDSEAPELIEQFQEQQMTHTQIKVLHQMCYL</sequence>
<dbReference type="GO" id="GO:0005634">
    <property type="term" value="C:nucleus"/>
    <property type="evidence" value="ECO:0007669"/>
    <property type="project" value="UniProtKB-SubCell"/>
</dbReference>
<feature type="compositionally biased region" description="Basic and acidic residues" evidence="10">
    <location>
        <begin position="45"/>
        <end position="63"/>
    </location>
</feature>